<gene>
    <name evidence="3" type="ORF">S01H1_25580</name>
</gene>
<keyword evidence="1" id="KW-0325">Glycoprotein</keyword>
<dbReference type="GO" id="GO:0005509">
    <property type="term" value="F:calcium ion binding"/>
    <property type="evidence" value="ECO:0007669"/>
    <property type="project" value="InterPro"/>
</dbReference>
<comment type="caution">
    <text evidence="3">The sequence shown here is derived from an EMBL/GenBank/DDBJ whole genome shotgun (WGS) entry which is preliminary data.</text>
</comment>
<feature type="non-terminal residue" evidence="3">
    <location>
        <position position="284"/>
    </location>
</feature>
<evidence type="ECO:0000259" key="2">
    <source>
        <dbReference type="PROSITE" id="PS50268"/>
    </source>
</evidence>
<feature type="domain" description="Cadherin" evidence="2">
    <location>
        <begin position="1"/>
        <end position="69"/>
    </location>
</feature>
<dbReference type="InterPro" id="IPR002126">
    <property type="entry name" value="Cadherin-like_dom"/>
</dbReference>
<dbReference type="Gene3D" id="2.60.40.60">
    <property type="entry name" value="Cadherins"/>
    <property type="match status" value="2"/>
</dbReference>
<reference evidence="3" key="1">
    <citation type="journal article" date="2014" name="Front. Microbiol.">
        <title>High frequency of phylogenetically diverse reductive dehalogenase-homologous genes in deep subseafloor sedimentary metagenomes.</title>
        <authorList>
            <person name="Kawai M."/>
            <person name="Futagami T."/>
            <person name="Toyoda A."/>
            <person name="Takaki Y."/>
            <person name="Nishi S."/>
            <person name="Hori S."/>
            <person name="Arai W."/>
            <person name="Tsubouchi T."/>
            <person name="Morono Y."/>
            <person name="Uchiyama I."/>
            <person name="Ito T."/>
            <person name="Fujiyama A."/>
            <person name="Inagaki F."/>
            <person name="Takami H."/>
        </authorList>
    </citation>
    <scope>NUCLEOTIDE SEQUENCE</scope>
    <source>
        <strain evidence="3">Expedition CK06-06</strain>
    </source>
</reference>
<dbReference type="GO" id="GO:0007156">
    <property type="term" value="P:homophilic cell adhesion via plasma membrane adhesion molecules"/>
    <property type="evidence" value="ECO:0007669"/>
    <property type="project" value="InterPro"/>
</dbReference>
<feature type="domain" description="Cadherin" evidence="2">
    <location>
        <begin position="156"/>
        <end position="278"/>
    </location>
</feature>
<accession>X0TRD7</accession>
<dbReference type="EMBL" id="BARS01015461">
    <property type="protein sequence ID" value="GAF90722.1"/>
    <property type="molecule type" value="Genomic_DNA"/>
</dbReference>
<evidence type="ECO:0000313" key="3">
    <source>
        <dbReference type="EMBL" id="GAF90722.1"/>
    </source>
</evidence>
<dbReference type="AlphaFoldDB" id="X0TRD7"/>
<protein>
    <recommendedName>
        <fullName evidence="2">Cadherin domain-containing protein</fullName>
    </recommendedName>
</protein>
<organism evidence="3">
    <name type="scientific">marine sediment metagenome</name>
    <dbReference type="NCBI Taxonomy" id="412755"/>
    <lineage>
        <taxon>unclassified sequences</taxon>
        <taxon>metagenomes</taxon>
        <taxon>ecological metagenomes</taxon>
    </lineage>
</organism>
<dbReference type="PANTHER" id="PTHR24028:SF328">
    <property type="entry name" value="CADHERIN-3"/>
    <property type="match status" value="1"/>
</dbReference>
<dbReference type="PROSITE" id="PS50268">
    <property type="entry name" value="CADHERIN_2"/>
    <property type="match status" value="2"/>
</dbReference>
<dbReference type="PANTHER" id="PTHR24028">
    <property type="entry name" value="CADHERIN-87A"/>
    <property type="match status" value="1"/>
</dbReference>
<name>X0TRD7_9ZZZZ</name>
<dbReference type="GO" id="GO:0005886">
    <property type="term" value="C:plasma membrane"/>
    <property type="evidence" value="ECO:0007669"/>
    <property type="project" value="TreeGrafter"/>
</dbReference>
<sequence length="284" mass="28529">FTLSGADAGAFEVIGTELFLKAGTALDFETKTSFDVAVSVDDTAVGGTPDATSTTYTLGVSDANDAPTAVALSNTLIQIGENDDTSSAIKVADIAITDDALGSNVLSLSGSDAALFEIVGNELFLKAGTALDFMTNPSLDVTVEVDDGTVGGTPDATTIHSITVIDSNDAPTAVTLTNVLAALAEDASTAAATKIADIVVTDDSLGTNTLSLTGADAADFEIVGTELFLKAGTSLDFETKASYDVAVVVDDTTVGGTPDATSVLNTLTITDANEAPTAVALVNT</sequence>
<evidence type="ECO:0000256" key="1">
    <source>
        <dbReference type="ARBA" id="ARBA00023180"/>
    </source>
</evidence>
<dbReference type="InterPro" id="IPR050174">
    <property type="entry name" value="Protocadherin/Cadherin-CA"/>
</dbReference>
<proteinExistence type="predicted"/>
<feature type="non-terminal residue" evidence="3">
    <location>
        <position position="1"/>
    </location>
</feature>